<comment type="caution">
    <text evidence="1">The sequence shown here is derived from an EMBL/GenBank/DDBJ whole genome shotgun (WGS) entry which is preliminary data.</text>
</comment>
<name>A0A7W9FN00_9HYPH</name>
<organism evidence="1 2">
    <name type="scientific">Prosthecomicrobium pneumaticum</name>
    <dbReference type="NCBI Taxonomy" id="81895"/>
    <lineage>
        <taxon>Bacteria</taxon>
        <taxon>Pseudomonadati</taxon>
        <taxon>Pseudomonadota</taxon>
        <taxon>Alphaproteobacteria</taxon>
        <taxon>Hyphomicrobiales</taxon>
        <taxon>Kaistiaceae</taxon>
        <taxon>Prosthecomicrobium</taxon>
    </lineage>
</organism>
<dbReference type="GeneID" id="95765779"/>
<gene>
    <name evidence="1" type="ORF">GGQ63_002714</name>
</gene>
<proteinExistence type="predicted"/>
<protein>
    <submittedName>
        <fullName evidence="1">Uncharacterized protein</fullName>
    </submittedName>
</protein>
<accession>A0A7W9FN00</accession>
<dbReference type="EMBL" id="JACHOO010000005">
    <property type="protein sequence ID" value="MBB5753644.1"/>
    <property type="molecule type" value="Genomic_DNA"/>
</dbReference>
<dbReference type="Proteomes" id="UP000523821">
    <property type="component" value="Unassembled WGS sequence"/>
</dbReference>
<evidence type="ECO:0000313" key="1">
    <source>
        <dbReference type="EMBL" id="MBB5753644.1"/>
    </source>
</evidence>
<reference evidence="1 2" key="1">
    <citation type="submission" date="2020-08" db="EMBL/GenBank/DDBJ databases">
        <title>Genomic Encyclopedia of Type Strains, Phase IV (KMG-IV): sequencing the most valuable type-strain genomes for metagenomic binning, comparative biology and taxonomic classification.</title>
        <authorList>
            <person name="Goeker M."/>
        </authorList>
    </citation>
    <scope>NUCLEOTIDE SEQUENCE [LARGE SCALE GENOMIC DNA]</scope>
    <source>
        <strain evidence="1 2">DSM 16268</strain>
    </source>
</reference>
<keyword evidence="2" id="KW-1185">Reference proteome</keyword>
<dbReference type="AlphaFoldDB" id="A0A7W9FN00"/>
<evidence type="ECO:0000313" key="2">
    <source>
        <dbReference type="Proteomes" id="UP000523821"/>
    </source>
</evidence>
<dbReference type="RefSeq" id="WP_183856671.1">
    <property type="nucleotide sequence ID" value="NZ_JACHOO010000005.1"/>
</dbReference>
<sequence>MSHTAYSQHFAQELDFKQLLKRRGVTASLEQVDYGLSQAERDWMRSDLLCPSCRCGGASLVRSDANGTGRNTRQAHFRFIDASGHTAHKLGCDFFAMDDVPGVQRGVDVQFSANDKDTKVIRELVCKAIAIGELSKPAIFEMRSWFLAQRDADAFEVKGTPAVADWLWSINRLQIYEALEFQPFHLIFPGFDTRRAALRDLAFYYRDFVKRIPRIGFDAAVRDRTKRILMANQGQRLIAMEPLRSRYEMTARLAGLMAAYGNLSLTRRRSLGSIYGDTPEALLAFTATLLFVSHWDENAALGRFAKIIAAATPDDLTLGNVIGLNPFHDFAALEVARFIAGLAPPSERAYDFEAELAGAIAKINAARG</sequence>